<dbReference type="GO" id="GO:0036297">
    <property type="term" value="P:interstrand cross-link repair"/>
    <property type="evidence" value="ECO:0007669"/>
    <property type="project" value="InterPro"/>
</dbReference>
<dbReference type="PANTHER" id="PTHR28450">
    <property type="entry name" value="FANCONI ANEMIA GROUP B PROTEIN"/>
    <property type="match status" value="1"/>
</dbReference>
<dbReference type="PANTHER" id="PTHR28450:SF1">
    <property type="entry name" value="FANCONI ANEMIA GROUP B PROTEIN"/>
    <property type="match status" value="1"/>
</dbReference>
<dbReference type="GO" id="GO:1990414">
    <property type="term" value="P:replication-born double-strand break repair via sister chromatid exchange"/>
    <property type="evidence" value="ECO:0007669"/>
    <property type="project" value="TreeGrafter"/>
</dbReference>
<protein>
    <submittedName>
        <fullName evidence="1">Uncharacterized protein</fullName>
    </submittedName>
</protein>
<dbReference type="AlphaFoldDB" id="K1RJ11"/>
<dbReference type="EMBL" id="JH823226">
    <property type="protein sequence ID" value="EKC41565.1"/>
    <property type="molecule type" value="Genomic_DNA"/>
</dbReference>
<evidence type="ECO:0000313" key="1">
    <source>
        <dbReference type="EMBL" id="EKC41565.1"/>
    </source>
</evidence>
<dbReference type="HOGENOM" id="CLU_369728_0_0_1"/>
<dbReference type="InParanoid" id="K1RJ11"/>
<dbReference type="Pfam" id="PF15860">
    <property type="entry name" value="DUF4728"/>
    <property type="match status" value="1"/>
</dbReference>
<gene>
    <name evidence="1" type="ORF">CGI_10022116</name>
</gene>
<dbReference type="InterPro" id="IPR031720">
    <property type="entry name" value="DUF4728"/>
</dbReference>
<dbReference type="GO" id="GO:0043240">
    <property type="term" value="C:Fanconi anaemia nuclear complex"/>
    <property type="evidence" value="ECO:0007669"/>
    <property type="project" value="InterPro"/>
</dbReference>
<accession>K1RJ11</accession>
<dbReference type="GO" id="GO:2000042">
    <property type="term" value="P:negative regulation of double-strand break repair via homologous recombination"/>
    <property type="evidence" value="ECO:0007669"/>
    <property type="project" value="TreeGrafter"/>
</dbReference>
<reference evidence="1" key="1">
    <citation type="journal article" date="2012" name="Nature">
        <title>The oyster genome reveals stress adaptation and complexity of shell formation.</title>
        <authorList>
            <person name="Zhang G."/>
            <person name="Fang X."/>
            <person name="Guo X."/>
            <person name="Li L."/>
            <person name="Luo R."/>
            <person name="Xu F."/>
            <person name="Yang P."/>
            <person name="Zhang L."/>
            <person name="Wang X."/>
            <person name="Qi H."/>
            <person name="Xiong Z."/>
            <person name="Que H."/>
            <person name="Xie Y."/>
            <person name="Holland P.W."/>
            <person name="Paps J."/>
            <person name="Zhu Y."/>
            <person name="Wu F."/>
            <person name="Chen Y."/>
            <person name="Wang J."/>
            <person name="Peng C."/>
            <person name="Meng J."/>
            <person name="Yang L."/>
            <person name="Liu J."/>
            <person name="Wen B."/>
            <person name="Zhang N."/>
            <person name="Huang Z."/>
            <person name="Zhu Q."/>
            <person name="Feng Y."/>
            <person name="Mount A."/>
            <person name="Hedgecock D."/>
            <person name="Xu Z."/>
            <person name="Liu Y."/>
            <person name="Domazet-Loso T."/>
            <person name="Du Y."/>
            <person name="Sun X."/>
            <person name="Zhang S."/>
            <person name="Liu B."/>
            <person name="Cheng P."/>
            <person name="Jiang X."/>
            <person name="Li J."/>
            <person name="Fan D."/>
            <person name="Wang W."/>
            <person name="Fu W."/>
            <person name="Wang T."/>
            <person name="Wang B."/>
            <person name="Zhang J."/>
            <person name="Peng Z."/>
            <person name="Li Y."/>
            <person name="Li N."/>
            <person name="Wang J."/>
            <person name="Chen M."/>
            <person name="He Y."/>
            <person name="Tan F."/>
            <person name="Song X."/>
            <person name="Zheng Q."/>
            <person name="Huang R."/>
            <person name="Yang H."/>
            <person name="Du X."/>
            <person name="Chen L."/>
            <person name="Yang M."/>
            <person name="Gaffney P.M."/>
            <person name="Wang S."/>
            <person name="Luo L."/>
            <person name="She Z."/>
            <person name="Ming Y."/>
            <person name="Huang W."/>
            <person name="Zhang S."/>
            <person name="Huang B."/>
            <person name="Zhang Y."/>
            <person name="Qu T."/>
            <person name="Ni P."/>
            <person name="Miao G."/>
            <person name="Wang J."/>
            <person name="Wang Q."/>
            <person name="Steinberg C.E."/>
            <person name="Wang H."/>
            <person name="Li N."/>
            <person name="Qian L."/>
            <person name="Zhang G."/>
            <person name="Li Y."/>
            <person name="Yang H."/>
            <person name="Liu X."/>
            <person name="Wang J."/>
            <person name="Yin Y."/>
            <person name="Wang J."/>
        </authorList>
    </citation>
    <scope>NUCLEOTIDE SEQUENCE [LARGE SCALE GENOMIC DNA]</scope>
    <source>
        <strain evidence="1">05x7-T-G4-1.051#20</strain>
    </source>
</reference>
<sequence>MKKNTDQVTDVTAVYQDDFVGCGRTQILCLLPGFSLESSSDWLLTDKGVWLFDQKSTTEECHTEHQPAVFALQKRLQSELVSFHRKSYFVERERSDFIRNTWKSLLHQPLFSHANRAIQEQKPLQISKTSLISVEKIWQVVLDDNWFVGVRIVNTCESPLNNLSLSLSSVDLDGKQPQNVLYSQSQWLIAENPECRSSKVIKRGSGKALRSKAPPSELQSGEKGVVVCRTDIPFLLSHPELRCEVVLTCTICCDSDKDESDLEQRQYQVQQCCGTVTLETSSLIEGKYNLEEPLGKTTLDHWCKEAVLLLTQVTCHLEMTTTWSNVSRLSDWLVKLCDFHYYADQNVYQSRSTAFSRMKLVIHSHPSHNKAKFTVHANSEKQIMLLIHHLYARLADDIVIMSLLKGEEEHEGLQIAIEAIRREIETTKPKQRENATGSCHLGDPELPESDVSGALLVNNIRENFRKRKESTFRSKFTCDDALRCILVVCPDRDSWSIEPEQEGDTVGTLICGCYSLVNSLICLVFYLFRYVGYQLIEDSQEYKGIVYAGFVLYGLMIAASLILIPGVQLDKRYLLLPWVYVLILNVLYETGSIALLTTVHMEREKTLNAWEIVWMFYYCFKLIANCYCFACVVSQYQELSEGRGTYDYLYKPRNRRSMGRAREFDIDTFELPFGVHLPPYAESDPCKELNPPLYENLYPQPKLEDRRSIDIRQIGLCHNVQTVNQHSERYNYSQRYSGDMPDRYSITVDVVWI</sequence>
<dbReference type="InterPro" id="IPR033333">
    <property type="entry name" value="FANCB"/>
</dbReference>
<organism evidence="1">
    <name type="scientific">Magallana gigas</name>
    <name type="common">Pacific oyster</name>
    <name type="synonym">Crassostrea gigas</name>
    <dbReference type="NCBI Taxonomy" id="29159"/>
    <lineage>
        <taxon>Eukaryota</taxon>
        <taxon>Metazoa</taxon>
        <taxon>Spiralia</taxon>
        <taxon>Lophotrochozoa</taxon>
        <taxon>Mollusca</taxon>
        <taxon>Bivalvia</taxon>
        <taxon>Autobranchia</taxon>
        <taxon>Pteriomorphia</taxon>
        <taxon>Ostreida</taxon>
        <taxon>Ostreoidea</taxon>
        <taxon>Ostreidae</taxon>
        <taxon>Magallana</taxon>
    </lineage>
</organism>
<proteinExistence type="predicted"/>
<dbReference type="GO" id="GO:1905168">
    <property type="term" value="P:positive regulation of double-strand break repair via homologous recombination"/>
    <property type="evidence" value="ECO:0007669"/>
    <property type="project" value="TreeGrafter"/>
</dbReference>
<name>K1RJ11_MAGGI</name>